<dbReference type="RefSeq" id="YP_195217.1">
    <property type="nucleotide sequence ID" value="NC_006820.1"/>
</dbReference>
<dbReference type="OrthoDB" id="40082at10239"/>
<evidence type="ECO:0000313" key="2">
    <source>
        <dbReference type="EMBL" id="CFW42394.1"/>
    </source>
</evidence>
<organism evidence="1 3">
    <name type="scientific">Synechococcus phage S-PM2</name>
    <dbReference type="NCBI Taxonomy" id="238854"/>
    <lineage>
        <taxon>Viruses</taxon>
        <taxon>Duplodnaviria</taxon>
        <taxon>Heunggongvirae</taxon>
        <taxon>Uroviricota</taxon>
        <taxon>Caudoviricetes</taxon>
        <taxon>Pantevenvirales</taxon>
        <taxon>Kyanoviridae</taxon>
        <taxon>Nodensvirus</taxon>
        <taxon>Nodensvirus spm2</taxon>
    </lineage>
</organism>
<proteinExistence type="predicted"/>
<organismHost>
    <name type="scientific">Synechococcus</name>
    <dbReference type="NCBI Taxonomy" id="1129"/>
</organismHost>
<keyword evidence="3" id="KW-1185">Reference proteome</keyword>
<evidence type="ECO:0000313" key="3">
    <source>
        <dbReference type="Proteomes" id="UP000000994"/>
    </source>
</evidence>
<dbReference type="Proteomes" id="UP000000994">
    <property type="component" value="Segment"/>
</dbReference>
<dbReference type="EMBL" id="LN828717">
    <property type="protein sequence ID" value="CFW42394.1"/>
    <property type="molecule type" value="Genomic_DNA"/>
</dbReference>
<accession>Q5GQF5</accession>
<gene>
    <name evidence="2" type="ORF">S-PM2d182</name>
    <name evidence="1" type="ORF">S-PM2p182</name>
</gene>
<evidence type="ECO:0000313" key="4">
    <source>
        <dbReference type="Proteomes" id="UP000246186"/>
    </source>
</evidence>
<reference evidence="1 3" key="2">
    <citation type="journal article" date="2005" name="J. Bacteriol.">
        <title>The genome of S-PM2, a 'photosynthetic' T4-type bacteriophage that infects marine Synechococcus strains.</title>
        <authorList>
            <person name="Mann N.H."/>
            <person name="Clokie M.R."/>
            <person name="Millard A."/>
            <person name="Cook A."/>
            <person name="Wilson W.H."/>
            <person name="Wheatley P.J."/>
            <person name="Letarov A."/>
            <person name="Krisch H.M."/>
        </authorList>
    </citation>
    <scope>NUCLEOTIDE SEQUENCE</scope>
</reference>
<dbReference type="EMBL" id="AJ630128">
    <property type="protein sequence ID" value="CAF34247.1"/>
    <property type="molecule type" value="Genomic_DNA"/>
</dbReference>
<reference evidence="1 3" key="1">
    <citation type="journal article" date="2004" name="Proc. Natl. Acad. Sci. U.S.A.">
        <title>Genetic organization of the psbAD region in phages infecting marine Synechococcus strains.</title>
        <authorList>
            <person name="Millard A."/>
            <person name="Clokie M.R."/>
            <person name="Shub D.A."/>
            <person name="Mann N.H."/>
        </authorList>
    </citation>
    <scope>NUCLEOTIDE SEQUENCE [LARGE SCALE GENOMIC DNA]</scope>
</reference>
<dbReference type="KEGG" id="vg:3260504"/>
<protein>
    <submittedName>
        <fullName evidence="1">Hypothetical-Protein / belonging to T4-LIKE GC: 868</fullName>
    </submittedName>
</protein>
<reference evidence="2" key="4">
    <citation type="submission" date="2015-02" db="EMBL/GenBank/DDBJ databases">
        <authorList>
            <person name="Chooi Y.-H."/>
        </authorList>
    </citation>
    <scope>NUCLEOTIDE SEQUENCE</scope>
</reference>
<evidence type="ECO:0000313" key="1">
    <source>
        <dbReference type="EMBL" id="CAF34247.1"/>
    </source>
</evidence>
<dbReference type="Proteomes" id="UP000246186">
    <property type="component" value="Genome"/>
</dbReference>
<name>Q5GQF5_BPSYP</name>
<sequence>MNNDSNKDHEIKINRGIELMLRREKPAPKKSGVVLDKSISLLSKIFRFKIEFTWEKKNQ</sequence>
<reference evidence="2 4" key="3">
    <citation type="journal article" date="2015" name="PLoS ONE">
        <title>Spontaneous Deletion of an "ORFanage" Region Facilitates Host Adaptation in a "Photosynthetic" Cyanophage.</title>
        <authorList>
            <person name="Puxty R.J."/>
            <person name="Perez-Sepulveda B."/>
            <person name="Rihtman B."/>
            <person name="Evans D.J."/>
            <person name="Millard A.D."/>
            <person name="Scanlan D.J."/>
        </authorList>
    </citation>
    <scope>NUCLEOTIDE SEQUENCE [LARGE SCALE GENOMIC DNA]</scope>
</reference>